<dbReference type="Proteomes" id="UP000007819">
    <property type="component" value="Unassembled WGS sequence"/>
</dbReference>
<dbReference type="RefSeq" id="XP_029348354.1">
    <property type="nucleotide sequence ID" value="XM_029492494.1"/>
</dbReference>
<dbReference type="PANTHER" id="PTHR23080:SF143">
    <property type="entry name" value="SI:DKEY-56D12.4"/>
    <property type="match status" value="1"/>
</dbReference>
<evidence type="ECO:0000313" key="4">
    <source>
        <dbReference type="EnsemblMetazoa" id="XP_029348354.1"/>
    </source>
</evidence>
<protein>
    <recommendedName>
        <fullName evidence="3">DDE Tnp4 domain-containing protein</fullName>
    </recommendedName>
</protein>
<feature type="domain" description="DDE Tnp4" evidence="3">
    <location>
        <begin position="19"/>
        <end position="177"/>
    </location>
</feature>
<dbReference type="KEGG" id="api:115034936"/>
<dbReference type="EnsemblMetazoa" id="XM_029492494.1">
    <property type="protein sequence ID" value="XP_029348354.1"/>
    <property type="gene ID" value="LOC115034936"/>
</dbReference>
<accession>A0A8R2JWU8</accession>
<evidence type="ECO:0000256" key="2">
    <source>
        <dbReference type="ARBA" id="ARBA00022723"/>
    </source>
</evidence>
<name>A0A8R2JWU8_ACYPI</name>
<dbReference type="OrthoDB" id="6620488at2759"/>
<reference evidence="4" key="2">
    <citation type="submission" date="2022-06" db="UniProtKB">
        <authorList>
            <consortium name="EnsemblMetazoa"/>
        </authorList>
    </citation>
    <scope>IDENTIFICATION</scope>
</reference>
<evidence type="ECO:0000256" key="1">
    <source>
        <dbReference type="ARBA" id="ARBA00001968"/>
    </source>
</evidence>
<proteinExistence type="predicted"/>
<dbReference type="GeneID" id="115034936"/>
<keyword evidence="5" id="KW-1185">Reference proteome</keyword>
<dbReference type="AlphaFoldDB" id="A0A8R2JWU8"/>
<reference evidence="5" key="1">
    <citation type="submission" date="2010-06" db="EMBL/GenBank/DDBJ databases">
        <authorList>
            <person name="Jiang H."/>
            <person name="Abraham K."/>
            <person name="Ali S."/>
            <person name="Alsbrooks S.L."/>
            <person name="Anim B.N."/>
            <person name="Anosike U.S."/>
            <person name="Attaway T."/>
            <person name="Bandaranaike D.P."/>
            <person name="Battles P.K."/>
            <person name="Bell S.N."/>
            <person name="Bell A.V."/>
            <person name="Beltran B."/>
            <person name="Bickham C."/>
            <person name="Bustamante Y."/>
            <person name="Caleb T."/>
            <person name="Canada A."/>
            <person name="Cardenas V."/>
            <person name="Carter K."/>
            <person name="Chacko J."/>
            <person name="Chandrabose M.N."/>
            <person name="Chavez D."/>
            <person name="Chavez A."/>
            <person name="Chen L."/>
            <person name="Chu H.-S."/>
            <person name="Claassen K.J."/>
            <person name="Cockrell R."/>
            <person name="Collins M."/>
            <person name="Cooper J.A."/>
            <person name="Cree A."/>
            <person name="Curry S.M."/>
            <person name="Da Y."/>
            <person name="Dao M.D."/>
            <person name="Das B."/>
            <person name="Davila M.-L."/>
            <person name="Davy-Carroll L."/>
            <person name="Denson S."/>
            <person name="Dinh H."/>
            <person name="Ebong V.E."/>
            <person name="Edwards J.R."/>
            <person name="Egan A."/>
            <person name="El-Daye J."/>
            <person name="Escobedo L."/>
            <person name="Fernandez S."/>
            <person name="Fernando P.R."/>
            <person name="Flagg N."/>
            <person name="Forbes L.D."/>
            <person name="Fowler R.G."/>
            <person name="Fu Q."/>
            <person name="Gabisi R.A."/>
            <person name="Ganer J."/>
            <person name="Garbino Pronczuk A."/>
            <person name="Garcia R.M."/>
            <person name="Garner T."/>
            <person name="Garrett T.E."/>
            <person name="Gonzalez D.A."/>
            <person name="Hamid H."/>
            <person name="Hawkins E.S."/>
            <person name="Hirani K."/>
            <person name="Hogues M.E."/>
            <person name="Hollins B."/>
            <person name="Hsiao C.-H."/>
            <person name="Jabil R."/>
            <person name="James M.L."/>
            <person name="Jhangiani S.N."/>
            <person name="Johnson B."/>
            <person name="Johnson Q."/>
            <person name="Joshi V."/>
            <person name="Kalu J.B."/>
            <person name="Kam C."/>
            <person name="Kashfia A."/>
            <person name="Keebler J."/>
            <person name="Kisamo H."/>
            <person name="Kovar C.L."/>
            <person name="Lago L.A."/>
            <person name="Lai C.-Y."/>
            <person name="Laidlaw J."/>
            <person name="Lara F."/>
            <person name="Le T.-K."/>
            <person name="Lee S.L."/>
            <person name="Legall F.H."/>
            <person name="Lemon S.J."/>
            <person name="Lewis L.R."/>
            <person name="Li B."/>
            <person name="Liu Y."/>
            <person name="Liu Y.-S."/>
            <person name="Lopez J."/>
            <person name="Lozado R.J."/>
            <person name="Lu J."/>
            <person name="Madu R.C."/>
            <person name="Maheshwari M."/>
            <person name="Maheshwari R."/>
            <person name="Malloy K."/>
            <person name="Martinez E."/>
            <person name="Mathew T."/>
            <person name="Mercado I.C."/>
            <person name="Mercado C."/>
            <person name="Meyer B."/>
            <person name="Montgomery K."/>
            <person name="Morgan M.B."/>
            <person name="Munidasa M."/>
            <person name="Nazareth L.V."/>
            <person name="Nelson J."/>
            <person name="Ng B.M."/>
            <person name="Nguyen N.B."/>
            <person name="Nguyen P.Q."/>
            <person name="Nguyen T."/>
            <person name="Obregon M."/>
            <person name="Okwuonu G.O."/>
            <person name="Onwere C.G."/>
            <person name="Orozco G."/>
            <person name="Parra A."/>
            <person name="Patel S."/>
            <person name="Patil S."/>
            <person name="Perez A."/>
            <person name="Perez Y."/>
            <person name="Pham C."/>
            <person name="Primus E.L."/>
            <person name="Pu L.-L."/>
            <person name="Puazo M."/>
            <person name="Qin X."/>
            <person name="Quiroz J.B."/>
            <person name="Reese J."/>
            <person name="Richards S."/>
            <person name="Rives C.M."/>
            <person name="Robberts R."/>
            <person name="Ruiz S.J."/>
            <person name="Ruiz M.J."/>
            <person name="Santibanez J."/>
            <person name="Schneider B.W."/>
            <person name="Sisson I."/>
            <person name="Smith M."/>
            <person name="Sodergren E."/>
            <person name="Song X.-Z."/>
            <person name="Song B.B."/>
            <person name="Summersgill H."/>
            <person name="Thelus R."/>
            <person name="Thornton R.D."/>
            <person name="Trejos Z.Y."/>
            <person name="Usmani K."/>
            <person name="Vattathil S."/>
            <person name="Villasana D."/>
            <person name="Walker D.L."/>
            <person name="Wang S."/>
            <person name="Wang K."/>
            <person name="White C.S."/>
            <person name="Williams A.C."/>
            <person name="Williamson J."/>
            <person name="Wilson K."/>
            <person name="Woghiren I.O."/>
            <person name="Woodworth J.R."/>
            <person name="Worley K.C."/>
            <person name="Wright R.A."/>
            <person name="Wu W."/>
            <person name="Young L."/>
            <person name="Zhang L."/>
            <person name="Zhang J."/>
            <person name="Zhu Y."/>
            <person name="Muzny D.M."/>
            <person name="Weinstock G."/>
            <person name="Gibbs R.A."/>
        </authorList>
    </citation>
    <scope>NUCLEOTIDE SEQUENCE [LARGE SCALE GENOMIC DNA]</scope>
    <source>
        <strain evidence="5">LSR1</strain>
    </source>
</reference>
<comment type="cofactor">
    <cofactor evidence="1">
        <name>a divalent metal cation</name>
        <dbReference type="ChEBI" id="CHEBI:60240"/>
    </cofactor>
</comment>
<keyword evidence="2" id="KW-0479">Metal-binding</keyword>
<evidence type="ECO:0000259" key="3">
    <source>
        <dbReference type="Pfam" id="PF13359"/>
    </source>
</evidence>
<sequence>METLPEVFKKNYPNCRCIIDCTEIRAEQPKTVEQRVCMYSHYKGGYTIKVLVAITPNGMVSFLSKSYGGRSSDSYITNDSGFLNKLEPGDQVLADKGFPGIKTGVDGQNSILVIPPMLHNGRFTEEEVLSTYNVASVRIHIERLFARLKTFNVLNKITSDLLVYIDNILFICCVLVNLSNPIIKQ</sequence>
<organism evidence="4 5">
    <name type="scientific">Acyrthosiphon pisum</name>
    <name type="common">Pea aphid</name>
    <dbReference type="NCBI Taxonomy" id="7029"/>
    <lineage>
        <taxon>Eukaryota</taxon>
        <taxon>Metazoa</taxon>
        <taxon>Ecdysozoa</taxon>
        <taxon>Arthropoda</taxon>
        <taxon>Hexapoda</taxon>
        <taxon>Insecta</taxon>
        <taxon>Pterygota</taxon>
        <taxon>Neoptera</taxon>
        <taxon>Paraneoptera</taxon>
        <taxon>Hemiptera</taxon>
        <taxon>Sternorrhyncha</taxon>
        <taxon>Aphidomorpha</taxon>
        <taxon>Aphidoidea</taxon>
        <taxon>Aphididae</taxon>
        <taxon>Macrosiphini</taxon>
        <taxon>Acyrthosiphon</taxon>
    </lineage>
</organism>
<dbReference type="PANTHER" id="PTHR23080">
    <property type="entry name" value="THAP DOMAIN PROTEIN"/>
    <property type="match status" value="1"/>
</dbReference>
<dbReference type="Pfam" id="PF13359">
    <property type="entry name" value="DDE_Tnp_4"/>
    <property type="match status" value="1"/>
</dbReference>
<dbReference type="InterPro" id="IPR027806">
    <property type="entry name" value="HARBI1_dom"/>
</dbReference>
<evidence type="ECO:0000313" key="5">
    <source>
        <dbReference type="Proteomes" id="UP000007819"/>
    </source>
</evidence>
<dbReference type="GO" id="GO:0046872">
    <property type="term" value="F:metal ion binding"/>
    <property type="evidence" value="ECO:0007669"/>
    <property type="project" value="UniProtKB-KW"/>
</dbReference>